<dbReference type="SUPFAM" id="SSF52058">
    <property type="entry name" value="L domain-like"/>
    <property type="match status" value="1"/>
</dbReference>
<dbReference type="SUPFAM" id="SSF52200">
    <property type="entry name" value="Toll/Interleukin receptor TIR domain"/>
    <property type="match status" value="1"/>
</dbReference>
<accession>A0AAJ6YXN5</accession>
<dbReference type="SUPFAM" id="SSF52047">
    <property type="entry name" value="RNI-like"/>
    <property type="match status" value="1"/>
</dbReference>
<keyword evidence="8 11" id="KW-0472">Membrane</keyword>
<evidence type="ECO:0000256" key="5">
    <source>
        <dbReference type="ARBA" id="ARBA00022729"/>
    </source>
</evidence>
<proteinExistence type="inferred from homology"/>
<dbReference type="FunFam" id="3.40.50.10140:FF:000020">
    <property type="entry name" value="Blast:Protein toll"/>
    <property type="match status" value="1"/>
</dbReference>
<evidence type="ECO:0000256" key="8">
    <source>
        <dbReference type="ARBA" id="ARBA00023136"/>
    </source>
</evidence>
<dbReference type="InterPro" id="IPR032675">
    <property type="entry name" value="LRR_dom_sf"/>
</dbReference>
<dbReference type="Gene3D" id="3.40.50.10140">
    <property type="entry name" value="Toll/interleukin-1 receptor homology (TIR) domain"/>
    <property type="match status" value="1"/>
</dbReference>
<dbReference type="GeneID" id="105368889"/>
<evidence type="ECO:0000256" key="11">
    <source>
        <dbReference type="SAM" id="Phobius"/>
    </source>
</evidence>
<dbReference type="GO" id="GO:0005886">
    <property type="term" value="C:plasma membrane"/>
    <property type="evidence" value="ECO:0007669"/>
    <property type="project" value="TreeGrafter"/>
</dbReference>
<evidence type="ECO:0000259" key="13">
    <source>
        <dbReference type="PROSITE" id="PS50104"/>
    </source>
</evidence>
<evidence type="ECO:0000256" key="6">
    <source>
        <dbReference type="ARBA" id="ARBA00022737"/>
    </source>
</evidence>
<dbReference type="SMART" id="SM00255">
    <property type="entry name" value="TIR"/>
    <property type="match status" value="1"/>
</dbReference>
<gene>
    <name evidence="15" type="primary">LOC105368889</name>
</gene>
<keyword evidence="4 11" id="KW-0812">Transmembrane</keyword>
<comment type="similarity">
    <text evidence="2">Belongs to the Toll-like receptor family.</text>
</comment>
<evidence type="ECO:0000313" key="14">
    <source>
        <dbReference type="Proteomes" id="UP000695007"/>
    </source>
</evidence>
<evidence type="ECO:0000256" key="3">
    <source>
        <dbReference type="ARBA" id="ARBA00022614"/>
    </source>
</evidence>
<evidence type="ECO:0000256" key="4">
    <source>
        <dbReference type="ARBA" id="ARBA00022692"/>
    </source>
</evidence>
<feature type="transmembrane region" description="Helical" evidence="11">
    <location>
        <begin position="793"/>
        <end position="815"/>
    </location>
</feature>
<keyword evidence="6" id="KW-0677">Repeat</keyword>
<dbReference type="PANTHER" id="PTHR24365">
    <property type="entry name" value="TOLL-LIKE RECEPTOR"/>
    <property type="match status" value="1"/>
</dbReference>
<dbReference type="SMART" id="SM00082">
    <property type="entry name" value="LRRCT"/>
    <property type="match status" value="2"/>
</dbReference>
<dbReference type="GO" id="GO:0007165">
    <property type="term" value="P:signal transduction"/>
    <property type="evidence" value="ECO:0007669"/>
    <property type="project" value="InterPro"/>
</dbReference>
<sequence length="998" mass="113557">MMRLLVLILAFAVPSLGVAAAVGFDCPENLQCGCSPSGNGELELVCPSGLLSSFHLNVRSNDLARLRCKGNPRWLDLLPGARLAGTRPRSLILVSCPPPGRVQTERLVEQLEARDLEYLAYEALQSGPSAISLSAFPELRYLVLSNNRIGSVVPDLIKGLPKLMQLELRNTNIRIPPNFFEKASSLRTLELSSNNLKDLKPGIFDGLTNIRLLNLWKNDLTELQSGVFRDLTSLVSLDVHQNKISHLTIDVLKDLSNLEVINFSSNNFSALPDNLFQNNPKLKIVKLMYNKANLTVLPRKFLKNLVNLKFVSFVRSGLQRLPEDLIWGSINIADFNLNKNYLTALPAKLLQDAIELSTFAASFNDLKKLPDGFFSNTRKLRKLDLSKNHLTAINERTLEGLVSLQELDMEDNDLTFIHFNAFNSLEELKVARFANNKLTLRTGIYDIFGHISPFQPCTSLEELYLSYNNITEIYSDWTTSSARLRELDLSYNLLDYLQTDDLQFVSKSVSLDLRYNSISQVNLERLERVSANKSFVESRYVHVRLEENPIHCDCDLYSLLRYVNKEMSTAALNYMRLELGGLSCSSPDYMSGRKLTELRTKKLKCLIQSSYSRPGDPCGSDSPCDCWLRPADRALILDCAAKNLTRPPPWIDARTVERIELDLAMNRLEAMPDMNVKGYQKVRTLNLSRNNIDRVHEKLISPNLEILNLDGNNLTYIDLKILRKFSSNSSLTSKLTLHGNPWYCDCSTYDLFTFIQSNSIRMPELLRITCSNTNVSLSSISLSELCTSNNDTVILVCSLVCLLGLLVGGGVALYFRYQRQIKVWLFSKSLCLCLVSEEEIDRDKRYDAFISYSHKDEEFVVKELVGRLEEGPRPYRLCIHVRDWLAGEWIPTQIARSVEESKRTIVVLSANFIESVWGRLEFQVAHKQALSERRARVIVVLYGDIGPTEKLDPELRAYLQMNTYVKWGDPWFWQKLRYAMPHSYVSPITHSYNKTEEI</sequence>
<dbReference type="AlphaFoldDB" id="A0AAJ6YXN5"/>
<dbReference type="Pfam" id="PF13676">
    <property type="entry name" value="TIR_2"/>
    <property type="match status" value="1"/>
</dbReference>
<evidence type="ECO:0000256" key="9">
    <source>
        <dbReference type="ARBA" id="ARBA00023170"/>
    </source>
</evidence>
<dbReference type="Pfam" id="PF13855">
    <property type="entry name" value="LRR_8"/>
    <property type="match status" value="4"/>
</dbReference>
<dbReference type="GO" id="GO:0038023">
    <property type="term" value="F:signaling receptor activity"/>
    <property type="evidence" value="ECO:0007669"/>
    <property type="project" value="TreeGrafter"/>
</dbReference>
<protein>
    <submittedName>
        <fullName evidence="15">Protein toll-like</fullName>
    </submittedName>
</protein>
<dbReference type="PANTHER" id="PTHR24365:SF541">
    <property type="entry name" value="PROTEIN TOLL-RELATED"/>
    <property type="match status" value="1"/>
</dbReference>
<dbReference type="PROSITE" id="PS50104">
    <property type="entry name" value="TIR"/>
    <property type="match status" value="1"/>
</dbReference>
<evidence type="ECO:0000256" key="1">
    <source>
        <dbReference type="ARBA" id="ARBA00004479"/>
    </source>
</evidence>
<keyword evidence="5 12" id="KW-0732">Signal</keyword>
<keyword evidence="3" id="KW-0433">Leucine-rich repeat</keyword>
<dbReference type="InterPro" id="IPR000483">
    <property type="entry name" value="Cys-rich_flank_reg_C"/>
</dbReference>
<feature type="domain" description="TIR" evidence="13">
    <location>
        <begin position="844"/>
        <end position="980"/>
    </location>
</feature>
<dbReference type="KEGG" id="csol:105368889"/>
<dbReference type="Gene3D" id="3.80.10.10">
    <property type="entry name" value="Ribonuclease Inhibitor"/>
    <property type="match status" value="3"/>
</dbReference>
<feature type="signal peptide" evidence="12">
    <location>
        <begin position="1"/>
        <end position="20"/>
    </location>
</feature>
<feature type="chain" id="PRO_5042517965" evidence="12">
    <location>
        <begin position="21"/>
        <end position="998"/>
    </location>
</feature>
<dbReference type="RefSeq" id="XP_011506342.1">
    <property type="nucleotide sequence ID" value="XM_011508040.1"/>
</dbReference>
<evidence type="ECO:0000256" key="12">
    <source>
        <dbReference type="SAM" id="SignalP"/>
    </source>
</evidence>
<evidence type="ECO:0000313" key="15">
    <source>
        <dbReference type="RefSeq" id="XP_011506342.1"/>
    </source>
</evidence>
<reference evidence="15" key="1">
    <citation type="submission" date="2025-08" db="UniProtKB">
        <authorList>
            <consortium name="RefSeq"/>
        </authorList>
    </citation>
    <scope>IDENTIFICATION</scope>
</reference>
<dbReference type="InterPro" id="IPR000157">
    <property type="entry name" value="TIR_dom"/>
</dbReference>
<dbReference type="InterPro" id="IPR035897">
    <property type="entry name" value="Toll_tir_struct_dom_sf"/>
</dbReference>
<keyword evidence="7 11" id="KW-1133">Transmembrane helix</keyword>
<name>A0AAJ6YXN5_9HYME</name>
<dbReference type="InterPro" id="IPR003591">
    <property type="entry name" value="Leu-rich_rpt_typical-subtyp"/>
</dbReference>
<dbReference type="PRINTS" id="PR01537">
    <property type="entry name" value="INTRLKN1R1F"/>
</dbReference>
<evidence type="ECO:0000256" key="7">
    <source>
        <dbReference type="ARBA" id="ARBA00022989"/>
    </source>
</evidence>
<dbReference type="FunFam" id="3.80.10.10:FF:001164">
    <property type="entry name" value="GH01279p"/>
    <property type="match status" value="1"/>
</dbReference>
<keyword evidence="9" id="KW-0675">Receptor</keyword>
<organism evidence="14 15">
    <name type="scientific">Ceratosolen solmsi marchali</name>
    <dbReference type="NCBI Taxonomy" id="326594"/>
    <lineage>
        <taxon>Eukaryota</taxon>
        <taxon>Metazoa</taxon>
        <taxon>Ecdysozoa</taxon>
        <taxon>Arthropoda</taxon>
        <taxon>Hexapoda</taxon>
        <taxon>Insecta</taxon>
        <taxon>Pterygota</taxon>
        <taxon>Neoptera</taxon>
        <taxon>Endopterygota</taxon>
        <taxon>Hymenoptera</taxon>
        <taxon>Apocrita</taxon>
        <taxon>Proctotrupomorpha</taxon>
        <taxon>Chalcidoidea</taxon>
        <taxon>Agaonidae</taxon>
        <taxon>Agaoninae</taxon>
        <taxon>Ceratosolen</taxon>
    </lineage>
</organism>
<keyword evidence="14" id="KW-1185">Reference proteome</keyword>
<comment type="subcellular location">
    <subcellularLocation>
        <location evidence="1">Membrane</location>
        <topology evidence="1">Single-pass type I membrane protein</topology>
    </subcellularLocation>
</comment>
<evidence type="ECO:0000256" key="2">
    <source>
        <dbReference type="ARBA" id="ARBA00009634"/>
    </source>
</evidence>
<dbReference type="Pfam" id="PF00560">
    <property type="entry name" value="LRR_1"/>
    <property type="match status" value="1"/>
</dbReference>
<keyword evidence="10" id="KW-0325">Glycoprotein</keyword>
<dbReference type="InterPro" id="IPR001611">
    <property type="entry name" value="Leu-rich_rpt"/>
</dbReference>
<evidence type="ECO:0000256" key="10">
    <source>
        <dbReference type="ARBA" id="ARBA00023180"/>
    </source>
</evidence>
<dbReference type="PROSITE" id="PS51450">
    <property type="entry name" value="LRR"/>
    <property type="match status" value="3"/>
</dbReference>
<dbReference type="SMART" id="SM00369">
    <property type="entry name" value="LRR_TYP"/>
    <property type="match status" value="13"/>
</dbReference>
<dbReference type="Proteomes" id="UP000695007">
    <property type="component" value="Unplaced"/>
</dbReference>